<evidence type="ECO:0000313" key="1">
    <source>
        <dbReference type="EMBL" id="RUP23408.1"/>
    </source>
</evidence>
<dbReference type="AlphaFoldDB" id="A0A433BAU2"/>
<name>A0A433BAU2_9FUNG</name>
<dbReference type="EMBL" id="RBNI01014134">
    <property type="protein sequence ID" value="RUP23408.1"/>
    <property type="molecule type" value="Genomic_DNA"/>
</dbReference>
<reference evidence="1 2" key="1">
    <citation type="journal article" date="2018" name="New Phytol.">
        <title>Phylogenomics of Endogonaceae and evolution of mycorrhizas within Mucoromycota.</title>
        <authorList>
            <person name="Chang Y."/>
            <person name="Desiro A."/>
            <person name="Na H."/>
            <person name="Sandor L."/>
            <person name="Lipzen A."/>
            <person name="Clum A."/>
            <person name="Barry K."/>
            <person name="Grigoriev I.V."/>
            <person name="Martin F.M."/>
            <person name="Stajich J.E."/>
            <person name="Smith M.E."/>
            <person name="Bonito G."/>
            <person name="Spatafora J.W."/>
        </authorList>
    </citation>
    <scope>NUCLEOTIDE SEQUENCE [LARGE SCALE GENOMIC DNA]</scope>
    <source>
        <strain evidence="1 2">GMNB39</strain>
    </source>
</reference>
<comment type="caution">
    <text evidence="1">The sequence shown here is derived from an EMBL/GenBank/DDBJ whole genome shotgun (WGS) entry which is preliminary data.</text>
</comment>
<organism evidence="1 2">
    <name type="scientific">Jimgerdemannia flammicorona</name>
    <dbReference type="NCBI Taxonomy" id="994334"/>
    <lineage>
        <taxon>Eukaryota</taxon>
        <taxon>Fungi</taxon>
        <taxon>Fungi incertae sedis</taxon>
        <taxon>Mucoromycota</taxon>
        <taxon>Mucoromycotina</taxon>
        <taxon>Endogonomycetes</taxon>
        <taxon>Endogonales</taxon>
        <taxon>Endogonaceae</taxon>
        <taxon>Jimgerdemannia</taxon>
    </lineage>
</organism>
<gene>
    <name evidence="1" type="ORF">BC936DRAFT_139009</name>
</gene>
<dbReference type="OrthoDB" id="2345088at2759"/>
<evidence type="ECO:0000313" key="2">
    <source>
        <dbReference type="Proteomes" id="UP000268093"/>
    </source>
</evidence>
<sequence>MEPLPCDTCLLCRYDGSYVTHGRHRLGSLACRHRNDFSFIEETLSHLRKRSDRSGDADRIVEYLATSPSLLSSGASAQNRPQDDAEDASLSEIVQKYASKTCDPFDFILDLSGLSPIQFEFSERQWQSLVADSPNIGTTNQYNIEAIIKQLFGTTSEEISLLEARRRWEGLRDLKPSSPIDQDIIWWIERAIGNFLNSFESKINPLTEGCRKGEYLVSYIAPLLQGALNISTFCRHRWYTPVSFPNEAVDLLTTFEERPLLCGLIGQPQECDITKYYGINCHLARFMKSMLNALYDEYRQGGKDPSHLFTLGVQTHMSTIKIFMLEKREVYRLHLLQMVHVPFTFPSYDKLGDAIRAAWNLRALINYLVGDIRKMMRG</sequence>
<protein>
    <submittedName>
        <fullName evidence="1">Uncharacterized protein</fullName>
    </submittedName>
</protein>
<dbReference type="Proteomes" id="UP000268093">
    <property type="component" value="Unassembled WGS sequence"/>
</dbReference>
<proteinExistence type="predicted"/>
<keyword evidence="2" id="KW-1185">Reference proteome</keyword>
<accession>A0A433BAU2</accession>